<accession>A0A0U3C894</accession>
<sequence>MSVSFLSTTGARRGPILEEEAVSLHEQLYQYTSQGGLDASSARRLWQLSGQEQVPSRLWTLLRLGAMMLAAGLMGFGVMLWVAANWDTFTRFERFALLQGWVVLPVLGAWFSQVPPARTDVRPALSLLAFLTLGGLLAYFGQTYQTGADAWTLFALWAALSLPLLAAVSSDLLWAPWQIVTSLAISLWSYTYGGHDWSVGPGTLPVHAIALGLSLLLIAALSLHGQRSGQWWAWRLSVLTANTLALTLGVMSLFRSNIAPQYGLVVGLFALALALGWWRRQVLVMSVAALGLNVLLIGGWVHGQSLRSFEELFLVAGLAALLLAGSVQLIMRRTRRPEAV</sequence>
<reference evidence="1 2" key="1">
    <citation type="submission" date="2015-12" db="EMBL/GenBank/DDBJ databases">
        <title>Complete genome of Roseateles depolymerans KCTC 42856.</title>
        <authorList>
            <person name="Kim K.M."/>
        </authorList>
    </citation>
    <scope>NUCLEOTIDE SEQUENCE [LARGE SCALE GENOMIC DNA]</scope>
    <source>
        <strain evidence="1 2">KCTC 42856</strain>
    </source>
</reference>
<dbReference type="KEGG" id="rdp:RD2015_499"/>
<organism evidence="1 2">
    <name type="scientific">Roseateles depolymerans</name>
    <dbReference type="NCBI Taxonomy" id="76731"/>
    <lineage>
        <taxon>Bacteria</taxon>
        <taxon>Pseudomonadati</taxon>
        <taxon>Pseudomonadota</taxon>
        <taxon>Betaproteobacteria</taxon>
        <taxon>Burkholderiales</taxon>
        <taxon>Sphaerotilaceae</taxon>
        <taxon>Roseateles</taxon>
    </lineage>
</organism>
<dbReference type="STRING" id="76731.RD2015_499"/>
<protein>
    <submittedName>
        <fullName evidence="1">Membrane protein</fullName>
    </submittedName>
</protein>
<dbReference type="OrthoDB" id="327621at2"/>
<name>A0A0U3C894_9BURK</name>
<dbReference type="Proteomes" id="UP000060699">
    <property type="component" value="Chromosome"/>
</dbReference>
<evidence type="ECO:0000313" key="2">
    <source>
        <dbReference type="Proteomes" id="UP000060699"/>
    </source>
</evidence>
<dbReference type="Pfam" id="PF09925">
    <property type="entry name" value="DUF2157"/>
    <property type="match status" value="1"/>
</dbReference>
<dbReference type="AlphaFoldDB" id="A0A0U3C894"/>
<evidence type="ECO:0000313" key="1">
    <source>
        <dbReference type="EMBL" id="ALV05000.1"/>
    </source>
</evidence>
<dbReference type="InterPro" id="IPR018677">
    <property type="entry name" value="DUF2157"/>
</dbReference>
<dbReference type="EMBL" id="CP013729">
    <property type="protein sequence ID" value="ALV05000.1"/>
    <property type="molecule type" value="Genomic_DNA"/>
</dbReference>
<keyword evidence="2" id="KW-1185">Reference proteome</keyword>
<gene>
    <name evidence="1" type="ORF">RD2015_499</name>
</gene>
<proteinExistence type="predicted"/>